<feature type="compositionally biased region" description="Basic and acidic residues" evidence="2">
    <location>
        <begin position="172"/>
        <end position="183"/>
    </location>
</feature>
<name>A0A6N2MM05_SALVM</name>
<feature type="compositionally biased region" description="Polar residues" evidence="2">
    <location>
        <begin position="158"/>
        <end position="170"/>
    </location>
</feature>
<accession>A0A6N2MM05</accession>
<protein>
    <recommendedName>
        <fullName evidence="3">UBX domain-containing protein</fullName>
    </recommendedName>
</protein>
<dbReference type="EMBL" id="CAADRP010001885">
    <property type="protein sequence ID" value="VFU55389.1"/>
    <property type="molecule type" value="Genomic_DNA"/>
</dbReference>
<dbReference type="InterPro" id="IPR001012">
    <property type="entry name" value="UBX_dom"/>
</dbReference>
<dbReference type="PANTHER" id="PTHR47770:SF1">
    <property type="entry name" value="PLANT UBX DOMAIN-CONTAINING PROTEIN 11"/>
    <property type="match status" value="1"/>
</dbReference>
<reference evidence="4" key="1">
    <citation type="submission" date="2019-03" db="EMBL/GenBank/DDBJ databases">
        <authorList>
            <person name="Mank J."/>
            <person name="Almeida P."/>
        </authorList>
    </citation>
    <scope>NUCLEOTIDE SEQUENCE</scope>
    <source>
        <strain evidence="4">78183</strain>
    </source>
</reference>
<dbReference type="Gene3D" id="3.10.20.90">
    <property type="entry name" value="Phosphatidylinositol 3-kinase Catalytic Subunit, Chain A, domain 1"/>
    <property type="match status" value="1"/>
</dbReference>
<evidence type="ECO:0000256" key="2">
    <source>
        <dbReference type="SAM" id="MobiDB-lite"/>
    </source>
</evidence>
<feature type="domain" description="UBX" evidence="3">
    <location>
        <begin position="1"/>
        <end position="50"/>
    </location>
</feature>
<dbReference type="Pfam" id="PF00789">
    <property type="entry name" value="UBX"/>
    <property type="match status" value="1"/>
</dbReference>
<feature type="compositionally biased region" description="Polar residues" evidence="2">
    <location>
        <begin position="184"/>
        <end position="194"/>
    </location>
</feature>
<dbReference type="InterPro" id="IPR029071">
    <property type="entry name" value="Ubiquitin-like_domsf"/>
</dbReference>
<dbReference type="SUPFAM" id="SSF54236">
    <property type="entry name" value="Ubiquitin-like"/>
    <property type="match status" value="1"/>
</dbReference>
<sequence>MVKDYVDRNQSSGIGAYDLAIPYPRKIFSDQDLNKSLSELSLLNRQALIVVFHQRAASYHQRGSLSDKATTTTSSGSVNASDGGYLAYVKRILSYFNPLSYFRGSANSSSSGQAQSGSWEHGPDSTSQNNTPRMDRPSSSSSPNQNSSSTGRSDSKGKQPTTSHVGSNIHTLKHDEDDSRFSERNSFWNGNSTEYGGDNDAK</sequence>
<keyword evidence="1" id="KW-0833">Ubl conjugation pathway</keyword>
<evidence type="ECO:0000256" key="1">
    <source>
        <dbReference type="ARBA" id="ARBA00022786"/>
    </source>
</evidence>
<dbReference type="PROSITE" id="PS50033">
    <property type="entry name" value="UBX"/>
    <property type="match status" value="1"/>
</dbReference>
<feature type="compositionally biased region" description="Low complexity" evidence="2">
    <location>
        <begin position="137"/>
        <end position="149"/>
    </location>
</feature>
<gene>
    <name evidence="4" type="ORF">SVIM_LOCUS393394</name>
</gene>
<feature type="compositionally biased region" description="Low complexity" evidence="2">
    <location>
        <begin position="106"/>
        <end position="118"/>
    </location>
</feature>
<organism evidence="4">
    <name type="scientific">Salix viminalis</name>
    <name type="common">Common osier</name>
    <name type="synonym">Basket willow</name>
    <dbReference type="NCBI Taxonomy" id="40686"/>
    <lineage>
        <taxon>Eukaryota</taxon>
        <taxon>Viridiplantae</taxon>
        <taxon>Streptophyta</taxon>
        <taxon>Embryophyta</taxon>
        <taxon>Tracheophyta</taxon>
        <taxon>Spermatophyta</taxon>
        <taxon>Magnoliopsida</taxon>
        <taxon>eudicotyledons</taxon>
        <taxon>Gunneridae</taxon>
        <taxon>Pentapetalae</taxon>
        <taxon>rosids</taxon>
        <taxon>fabids</taxon>
        <taxon>Malpighiales</taxon>
        <taxon>Salicaceae</taxon>
        <taxon>Saliceae</taxon>
        <taxon>Salix</taxon>
    </lineage>
</organism>
<proteinExistence type="predicted"/>
<feature type="region of interest" description="Disordered" evidence="2">
    <location>
        <begin position="106"/>
        <end position="202"/>
    </location>
</feature>
<dbReference type="AlphaFoldDB" id="A0A6N2MM05"/>
<dbReference type="PANTHER" id="PTHR47770">
    <property type="entry name" value="PLANT UBX DOMAIN-CONTAINING PROTEIN 11"/>
    <property type="match status" value="1"/>
</dbReference>
<evidence type="ECO:0000259" key="3">
    <source>
        <dbReference type="PROSITE" id="PS50033"/>
    </source>
</evidence>
<evidence type="ECO:0000313" key="4">
    <source>
        <dbReference type="EMBL" id="VFU55389.1"/>
    </source>
</evidence>
<feature type="region of interest" description="Disordered" evidence="2">
    <location>
        <begin position="61"/>
        <end position="80"/>
    </location>
</feature>